<accession>A0A9Q9ST25</accession>
<gene>
    <name evidence="1" type="ORF">BJP36_43085</name>
</gene>
<reference evidence="1" key="1">
    <citation type="journal article" date="2017" name="Proc. Natl. Acad. Sci. U.S.A.">
        <title>Comparative genomics uncovers the prolific and distinctive metabolic potential of the cyanobacterial genus Moorea.</title>
        <authorList>
            <person name="Leao T."/>
            <person name="Castelao G."/>
            <person name="Korobeynikov A."/>
            <person name="Monroe E.A."/>
            <person name="Podell S."/>
            <person name="Glukhov E."/>
            <person name="Allen E.E."/>
            <person name="Gerwick W.H."/>
            <person name="Gerwick L."/>
        </authorList>
    </citation>
    <scope>NUCLEOTIDE SEQUENCE</scope>
    <source>
        <strain evidence="1">JHB</strain>
    </source>
</reference>
<proteinExistence type="predicted"/>
<dbReference type="AlphaFoldDB" id="A0A9Q9ST25"/>
<name>A0A9Q9ST25_MOOP1</name>
<dbReference type="EMBL" id="CP017708">
    <property type="protein sequence ID" value="WAN69145.1"/>
    <property type="molecule type" value="Genomic_DNA"/>
</dbReference>
<dbReference type="Proteomes" id="UP000176944">
    <property type="component" value="Chromosome"/>
</dbReference>
<evidence type="ECO:0000313" key="1">
    <source>
        <dbReference type="EMBL" id="WAN69145.1"/>
    </source>
</evidence>
<sequence length="75" mass="8107">MIGDQNNAYYVGQGLFGLNDYAVITDFQSGTDKIQLKQGINYTFGSNFIALDSASGEDIIAIVSPGYDQGDLMFV</sequence>
<reference evidence="1" key="2">
    <citation type="submission" date="2022-10" db="EMBL/GenBank/DDBJ databases">
        <authorList>
            <person name="Ngo T.-E."/>
        </authorList>
    </citation>
    <scope>NUCLEOTIDE SEQUENCE</scope>
    <source>
        <strain evidence="1">JHB</strain>
    </source>
</reference>
<protein>
    <submittedName>
        <fullName evidence="1">Uncharacterized protein</fullName>
    </submittedName>
</protein>
<organism evidence="1">
    <name type="scientific">Moorena producens (strain JHB)</name>
    <dbReference type="NCBI Taxonomy" id="1454205"/>
    <lineage>
        <taxon>Bacteria</taxon>
        <taxon>Bacillati</taxon>
        <taxon>Cyanobacteriota</taxon>
        <taxon>Cyanophyceae</taxon>
        <taxon>Coleofasciculales</taxon>
        <taxon>Coleofasciculaceae</taxon>
        <taxon>Moorena</taxon>
    </lineage>
</organism>